<evidence type="ECO:0000256" key="3">
    <source>
        <dbReference type="ARBA" id="ARBA00022473"/>
    </source>
</evidence>
<dbReference type="Gene3D" id="2.10.80.10">
    <property type="entry name" value="Lipase, subunit A"/>
    <property type="match status" value="1"/>
</dbReference>
<dbReference type="GeneID" id="100557105"/>
<evidence type="ECO:0000259" key="9">
    <source>
        <dbReference type="Pfam" id="PF04706"/>
    </source>
</evidence>
<keyword evidence="5" id="KW-0879">Wnt signaling pathway</keyword>
<gene>
    <name evidence="10" type="primary">LOC100557105</name>
</gene>
<dbReference type="GO" id="GO:0005576">
    <property type="term" value="C:extracellular region"/>
    <property type="evidence" value="ECO:0007669"/>
    <property type="project" value="UniProtKB-SubCell"/>
</dbReference>
<dbReference type="PANTHER" id="PTHR12113:SF31">
    <property type="entry name" value="DICKKOPF N-TERMINAL CYSTEINE-RICH DOMAIN-CONTAINING PROTEIN"/>
    <property type="match status" value="1"/>
</dbReference>
<name>A0A803T006_ANOCA</name>
<keyword evidence="11" id="KW-1185">Reference proteome</keyword>
<dbReference type="RefSeq" id="XP_003222726.1">
    <property type="nucleotide sequence ID" value="XM_003222678.4"/>
</dbReference>
<reference evidence="10 11" key="1">
    <citation type="submission" date="2009-12" db="EMBL/GenBank/DDBJ databases">
        <title>The Genome Sequence of Anolis carolinensis (Green Anole Lizard).</title>
        <authorList>
            <consortium name="The Genome Sequencing Platform"/>
            <person name="Di Palma F."/>
            <person name="Alfoldi J."/>
            <person name="Heiman D."/>
            <person name="Young S."/>
            <person name="Grabherr M."/>
            <person name="Johnson J."/>
            <person name="Lander E.S."/>
            <person name="Lindblad-Toh K."/>
        </authorList>
    </citation>
    <scope>NUCLEOTIDE SEQUENCE [LARGE SCALE GENOMIC DNA]</scope>
    <source>
        <strain evidence="10 11">JBL SC #1</strain>
    </source>
</reference>
<feature type="chain" id="PRO_5032417737" description="Dickkopf N-terminal cysteine-rich domain-containing protein" evidence="8">
    <location>
        <begin position="25"/>
        <end position="196"/>
    </location>
</feature>
<feature type="signal peptide" evidence="8">
    <location>
        <begin position="1"/>
        <end position="24"/>
    </location>
</feature>
<evidence type="ECO:0000256" key="4">
    <source>
        <dbReference type="ARBA" id="ARBA00022525"/>
    </source>
</evidence>
<dbReference type="Proteomes" id="UP000001646">
    <property type="component" value="Chromosome 6"/>
</dbReference>
<feature type="domain" description="Dickkopf N-terminal cysteine-rich" evidence="9">
    <location>
        <begin position="58"/>
        <end position="105"/>
    </location>
</feature>
<dbReference type="GeneTree" id="ENSGT00390000000221"/>
<dbReference type="GO" id="GO:0016055">
    <property type="term" value="P:Wnt signaling pathway"/>
    <property type="evidence" value="ECO:0007669"/>
    <property type="project" value="UniProtKB-KW"/>
</dbReference>
<proteinExistence type="inferred from homology"/>
<evidence type="ECO:0000313" key="11">
    <source>
        <dbReference type="Proteomes" id="UP000001646"/>
    </source>
</evidence>
<evidence type="ECO:0000313" key="10">
    <source>
        <dbReference type="Ensembl" id="ENSACAP00000028546.1"/>
    </source>
</evidence>
<dbReference type="OrthoDB" id="4321958at2759"/>
<evidence type="ECO:0000256" key="7">
    <source>
        <dbReference type="ARBA" id="ARBA00023157"/>
    </source>
</evidence>
<reference evidence="10" key="3">
    <citation type="submission" date="2025-09" db="UniProtKB">
        <authorList>
            <consortium name="Ensembl"/>
        </authorList>
    </citation>
    <scope>IDENTIFICATION</scope>
</reference>
<dbReference type="GO" id="GO:0030178">
    <property type="term" value="P:negative regulation of Wnt signaling pathway"/>
    <property type="evidence" value="ECO:0007669"/>
    <property type="project" value="InterPro"/>
</dbReference>
<dbReference type="AlphaFoldDB" id="A0A803T006"/>
<dbReference type="Bgee" id="ENSACAG00000033058">
    <property type="expression patterns" value="Expressed in embryo and 4 other cell types or tissues"/>
</dbReference>
<evidence type="ECO:0000256" key="5">
    <source>
        <dbReference type="ARBA" id="ARBA00022687"/>
    </source>
</evidence>
<reference evidence="10" key="2">
    <citation type="submission" date="2025-08" db="UniProtKB">
        <authorList>
            <consortium name="Ensembl"/>
        </authorList>
    </citation>
    <scope>IDENTIFICATION</scope>
</reference>
<dbReference type="KEGG" id="acs:100557105"/>
<keyword evidence="6 8" id="KW-0732">Signal</keyword>
<sequence>MVMMGSQLCLLLAFFFCSLPTTQSHLWAWLYSLPEYSAETPSKNAGLLSNLELKMTTCSHEKKCPEGFFCDYHFGLCFNLRDEGDFCRQDAHCAEGLICMFGKCQERVPEGQEGARCHHDKDCAPEHCCARHHGEMVCRKRLLLDQGCYVPEGGVAFSMNQVCPCLEGLVCKRTPLKREVPFEYQTYKNEWRCQQK</sequence>
<evidence type="ECO:0000256" key="2">
    <source>
        <dbReference type="ARBA" id="ARBA00010842"/>
    </source>
</evidence>
<dbReference type="InterPro" id="IPR039863">
    <property type="entry name" value="DKK1-4"/>
</dbReference>
<keyword evidence="7" id="KW-1015">Disulfide bond</keyword>
<accession>A0A803T006</accession>
<organism evidence="10 11">
    <name type="scientific">Anolis carolinensis</name>
    <name type="common">Green anole</name>
    <name type="synonym">American chameleon</name>
    <dbReference type="NCBI Taxonomy" id="28377"/>
    <lineage>
        <taxon>Eukaryota</taxon>
        <taxon>Metazoa</taxon>
        <taxon>Chordata</taxon>
        <taxon>Craniata</taxon>
        <taxon>Vertebrata</taxon>
        <taxon>Euteleostomi</taxon>
        <taxon>Lepidosauria</taxon>
        <taxon>Squamata</taxon>
        <taxon>Bifurcata</taxon>
        <taxon>Unidentata</taxon>
        <taxon>Episquamata</taxon>
        <taxon>Toxicofera</taxon>
        <taxon>Iguania</taxon>
        <taxon>Dactyloidae</taxon>
        <taxon>Anolis</taxon>
    </lineage>
</organism>
<dbReference type="InParanoid" id="A0A803T006"/>
<keyword evidence="4" id="KW-0964">Secreted</keyword>
<comment type="subcellular location">
    <subcellularLocation>
        <location evidence="1">Secreted</location>
    </subcellularLocation>
</comment>
<dbReference type="PANTHER" id="PTHR12113">
    <property type="entry name" value="DICKKOPF3-LIKE 3"/>
    <property type="match status" value="1"/>
</dbReference>
<evidence type="ECO:0000256" key="1">
    <source>
        <dbReference type="ARBA" id="ARBA00004613"/>
    </source>
</evidence>
<dbReference type="Pfam" id="PF04706">
    <property type="entry name" value="Dickkopf_N"/>
    <property type="match status" value="1"/>
</dbReference>
<dbReference type="InterPro" id="IPR006796">
    <property type="entry name" value="Dickkopf_N"/>
</dbReference>
<comment type="similarity">
    <text evidence="2">Belongs to the dickkopf family.</text>
</comment>
<keyword evidence="3" id="KW-0217">Developmental protein</keyword>
<evidence type="ECO:0000256" key="6">
    <source>
        <dbReference type="ARBA" id="ARBA00022729"/>
    </source>
</evidence>
<dbReference type="Ensembl" id="ENSACAT00000033267.2">
    <property type="protein sequence ID" value="ENSACAP00000028546.1"/>
    <property type="gene ID" value="ENSACAG00000033058.2"/>
</dbReference>
<protein>
    <recommendedName>
        <fullName evidence="9">Dickkopf N-terminal cysteine-rich domain-containing protein</fullName>
    </recommendedName>
</protein>
<evidence type="ECO:0000256" key="8">
    <source>
        <dbReference type="SAM" id="SignalP"/>
    </source>
</evidence>